<organism evidence="10 11">
    <name type="scientific">Polluticaenibacter yanchengensis</name>
    <dbReference type="NCBI Taxonomy" id="3014562"/>
    <lineage>
        <taxon>Bacteria</taxon>
        <taxon>Pseudomonadati</taxon>
        <taxon>Bacteroidota</taxon>
        <taxon>Chitinophagia</taxon>
        <taxon>Chitinophagales</taxon>
        <taxon>Chitinophagaceae</taxon>
        <taxon>Polluticaenibacter</taxon>
    </lineage>
</organism>
<evidence type="ECO:0000259" key="8">
    <source>
        <dbReference type="Pfam" id="PF00149"/>
    </source>
</evidence>
<dbReference type="InterPro" id="IPR050535">
    <property type="entry name" value="DNA_Repair-Maintenance_Comp"/>
</dbReference>
<comment type="subunit">
    <text evidence="2 7">Heterodimer of SbcC and SbcD.</text>
</comment>
<dbReference type="NCBIfam" id="TIGR00619">
    <property type="entry name" value="sbcd"/>
    <property type="match status" value="1"/>
</dbReference>
<evidence type="ECO:0000256" key="4">
    <source>
        <dbReference type="ARBA" id="ARBA00022722"/>
    </source>
</evidence>
<gene>
    <name evidence="7" type="primary">sbcD</name>
    <name evidence="10" type="ORF">O3P16_06970</name>
</gene>
<dbReference type="CDD" id="cd00840">
    <property type="entry name" value="MPP_Mre11_N"/>
    <property type="match status" value="1"/>
</dbReference>
<reference evidence="10 11" key="1">
    <citation type="submission" date="2022-12" db="EMBL/GenBank/DDBJ databases">
        <title>Chitinophagaceae gen. sp. nov., a new member of the family Chitinophagaceae, isolated from soil in a chemical factory.</title>
        <authorList>
            <person name="Ke Z."/>
        </authorList>
    </citation>
    <scope>NUCLEOTIDE SEQUENCE [LARGE SCALE GENOMIC DNA]</scope>
    <source>
        <strain evidence="10 11">LY-5</strain>
    </source>
</reference>
<protein>
    <recommendedName>
        <fullName evidence="3 7">Nuclease SbcCD subunit D</fullName>
    </recommendedName>
</protein>
<name>A0ABT4UI82_9BACT</name>
<dbReference type="Gene3D" id="3.60.21.10">
    <property type="match status" value="1"/>
</dbReference>
<sequence>MKILHTADWHLGKKLEGEERTEEHQQFLNWLLHCINEHHIDVLVVAGDIFDTGTPGNQSLKQYYSFLWQVKNTCCKHVVIIGGNHDSVSTLNAPADILKYLDIHIVSGVPENFEAQVIPLKNTEGITELVICAVPFLRDRDIKISIAGETLPEKETRIRTAIIEHYKKLEPLVQTYKESGIPVIATGHLYAAGATGTPESEKDIFVGNLGKIAGDQFPPIFDYIALGHLHKPQLVSNLEHIRYSGSPIALSFSEDKDPKQVIVIEFSEKNAGINIKPVLIPGLRVLSRLKGPLDKITIALTRLNKPENTNWPTWVEIQIQTDGFVPELYEQLNAIKPDFVEKLFIRQIKTTTGLVKNTGTDTAWHLSDLKPVDVFKQKLVAENIEEETAGELLLTFEEALVLLQSKEVE</sequence>
<dbReference type="SUPFAM" id="SSF56300">
    <property type="entry name" value="Metallo-dependent phosphatases"/>
    <property type="match status" value="1"/>
</dbReference>
<dbReference type="InterPro" id="IPR026843">
    <property type="entry name" value="SbcD_C"/>
</dbReference>
<evidence type="ECO:0000256" key="1">
    <source>
        <dbReference type="ARBA" id="ARBA00010555"/>
    </source>
</evidence>
<keyword evidence="11" id="KW-1185">Reference proteome</keyword>
<keyword evidence="7" id="KW-0235">DNA replication</keyword>
<evidence type="ECO:0000256" key="7">
    <source>
        <dbReference type="RuleBase" id="RU363069"/>
    </source>
</evidence>
<dbReference type="Gene3D" id="3.30.160.720">
    <property type="match status" value="1"/>
</dbReference>
<dbReference type="GO" id="GO:0004527">
    <property type="term" value="F:exonuclease activity"/>
    <property type="evidence" value="ECO:0007669"/>
    <property type="project" value="UniProtKB-KW"/>
</dbReference>
<comment type="caution">
    <text evidence="10">The sequence shown here is derived from an EMBL/GenBank/DDBJ whole genome shotgun (WGS) entry which is preliminary data.</text>
</comment>
<dbReference type="PANTHER" id="PTHR30337">
    <property type="entry name" value="COMPONENT OF ATP-DEPENDENT DSDNA EXONUCLEASE"/>
    <property type="match status" value="1"/>
</dbReference>
<evidence type="ECO:0000313" key="11">
    <source>
        <dbReference type="Proteomes" id="UP001210231"/>
    </source>
</evidence>
<evidence type="ECO:0000256" key="2">
    <source>
        <dbReference type="ARBA" id="ARBA00011322"/>
    </source>
</evidence>
<dbReference type="Pfam" id="PF00149">
    <property type="entry name" value="Metallophos"/>
    <property type="match status" value="1"/>
</dbReference>
<proteinExistence type="inferred from homology"/>
<evidence type="ECO:0000259" key="9">
    <source>
        <dbReference type="Pfam" id="PF12320"/>
    </source>
</evidence>
<keyword evidence="5 7" id="KW-0378">Hydrolase</keyword>
<dbReference type="PANTHER" id="PTHR30337:SF0">
    <property type="entry name" value="NUCLEASE SBCCD SUBUNIT D"/>
    <property type="match status" value="1"/>
</dbReference>
<comment type="function">
    <text evidence="7">SbcCD cleaves DNA hairpin structures. These structures can inhibit DNA replication and are intermediates in certain DNA recombination reactions. The complex acts as a 3'-&gt;5' double strand exonuclease that can open hairpins. It also has a 5' single-strand endonuclease activity.</text>
</comment>
<evidence type="ECO:0000256" key="3">
    <source>
        <dbReference type="ARBA" id="ARBA00013365"/>
    </source>
</evidence>
<dbReference type="InterPro" id="IPR004843">
    <property type="entry name" value="Calcineurin-like_PHP"/>
</dbReference>
<accession>A0ABT4UI82</accession>
<dbReference type="EMBL" id="JAQGEF010000006">
    <property type="protein sequence ID" value="MDA3614544.1"/>
    <property type="molecule type" value="Genomic_DNA"/>
</dbReference>
<dbReference type="Proteomes" id="UP001210231">
    <property type="component" value="Unassembled WGS sequence"/>
</dbReference>
<comment type="similarity">
    <text evidence="1 7">Belongs to the SbcD family.</text>
</comment>
<evidence type="ECO:0000256" key="6">
    <source>
        <dbReference type="ARBA" id="ARBA00022839"/>
    </source>
</evidence>
<dbReference type="InterPro" id="IPR004593">
    <property type="entry name" value="SbcD"/>
</dbReference>
<keyword evidence="7" id="KW-0255">Endonuclease</keyword>
<dbReference type="Pfam" id="PF12320">
    <property type="entry name" value="SbcD_C"/>
    <property type="match status" value="1"/>
</dbReference>
<dbReference type="InterPro" id="IPR041796">
    <property type="entry name" value="Mre11_N"/>
</dbReference>
<keyword evidence="7" id="KW-0233">DNA recombination</keyword>
<feature type="domain" description="Calcineurin-like phosphoesterase" evidence="8">
    <location>
        <begin position="1"/>
        <end position="232"/>
    </location>
</feature>
<evidence type="ECO:0000313" key="10">
    <source>
        <dbReference type="EMBL" id="MDA3614544.1"/>
    </source>
</evidence>
<keyword evidence="4 7" id="KW-0540">Nuclease</keyword>
<dbReference type="RefSeq" id="WP_407030869.1">
    <property type="nucleotide sequence ID" value="NZ_JAQGEF010000006.1"/>
</dbReference>
<keyword evidence="6 7" id="KW-0269">Exonuclease</keyword>
<evidence type="ECO:0000256" key="5">
    <source>
        <dbReference type="ARBA" id="ARBA00022801"/>
    </source>
</evidence>
<feature type="domain" description="Nuclease SbcCD subunit D C-terminal" evidence="9">
    <location>
        <begin position="284"/>
        <end position="379"/>
    </location>
</feature>
<dbReference type="InterPro" id="IPR029052">
    <property type="entry name" value="Metallo-depent_PP-like"/>
</dbReference>